<feature type="compositionally biased region" description="Polar residues" evidence="1">
    <location>
        <begin position="192"/>
        <end position="203"/>
    </location>
</feature>
<feature type="region of interest" description="Disordered" evidence="1">
    <location>
        <begin position="172"/>
        <end position="203"/>
    </location>
</feature>
<dbReference type="Gene3D" id="1.10.10.1450">
    <property type="match status" value="1"/>
</dbReference>
<feature type="domain" description="Mos1 transposase HTH" evidence="2">
    <location>
        <begin position="50"/>
        <end position="85"/>
    </location>
</feature>
<proteinExistence type="predicted"/>
<keyword evidence="4" id="KW-1185">Reference proteome</keyword>
<evidence type="ECO:0000256" key="1">
    <source>
        <dbReference type="SAM" id="MobiDB-lite"/>
    </source>
</evidence>
<accession>A0A1A9Z7I3</accession>
<evidence type="ECO:0000259" key="2">
    <source>
        <dbReference type="Pfam" id="PF17906"/>
    </source>
</evidence>
<name>A0A1A9Z7I3_GLOPL</name>
<dbReference type="EnsemblMetazoa" id="GPAI006224-RA">
    <property type="protein sequence ID" value="GPAI006224-PA"/>
    <property type="gene ID" value="GPAI006224"/>
</dbReference>
<evidence type="ECO:0000313" key="3">
    <source>
        <dbReference type="EnsemblMetazoa" id="GPAI006224-PA"/>
    </source>
</evidence>
<reference evidence="4" key="1">
    <citation type="submission" date="2014-03" db="EMBL/GenBank/DDBJ databases">
        <authorList>
            <person name="Aksoy S."/>
            <person name="Warren W."/>
            <person name="Wilson R.K."/>
        </authorList>
    </citation>
    <scope>NUCLEOTIDE SEQUENCE [LARGE SCALE GENOMIC DNA]</scope>
    <source>
        <strain evidence="4">IAEA</strain>
    </source>
</reference>
<organism evidence="3 4">
    <name type="scientific">Glossina pallidipes</name>
    <name type="common">Tsetse fly</name>
    <dbReference type="NCBI Taxonomy" id="7398"/>
    <lineage>
        <taxon>Eukaryota</taxon>
        <taxon>Metazoa</taxon>
        <taxon>Ecdysozoa</taxon>
        <taxon>Arthropoda</taxon>
        <taxon>Hexapoda</taxon>
        <taxon>Insecta</taxon>
        <taxon>Pterygota</taxon>
        <taxon>Neoptera</taxon>
        <taxon>Endopterygota</taxon>
        <taxon>Diptera</taxon>
        <taxon>Brachycera</taxon>
        <taxon>Muscomorpha</taxon>
        <taxon>Hippoboscoidea</taxon>
        <taxon>Glossinidae</taxon>
        <taxon>Glossina</taxon>
    </lineage>
</organism>
<dbReference type="AlphaFoldDB" id="A0A1A9Z7I3"/>
<evidence type="ECO:0000313" key="4">
    <source>
        <dbReference type="Proteomes" id="UP000092445"/>
    </source>
</evidence>
<reference evidence="3" key="2">
    <citation type="submission" date="2020-05" db="UniProtKB">
        <authorList>
            <consortium name="EnsemblMetazoa"/>
        </authorList>
    </citation>
    <scope>IDENTIFICATION</scope>
    <source>
        <strain evidence="3">IAEA</strain>
    </source>
</reference>
<feature type="compositionally biased region" description="Low complexity" evidence="1">
    <location>
        <begin position="174"/>
        <end position="184"/>
    </location>
</feature>
<sequence length="203" mass="22964">MCDKMEGASHLMSYNASSVLRYVPLVAKSLLQYFSTPFNTGNGVLCLNALKKSSSAKDTADGICTAYGCGITTIRTIRDWFKKFRVSTIDLMKMNDDDAAAQQRRIRTSSRFLYPVHRKSLTTKKVKCDCERILITLLVKISVNLLTILSVHTYVRTYVAAVAFQCMMRKEKQNNNNNNNNNNNTYREYNRATPSASHTAHDV</sequence>
<dbReference type="InterPro" id="IPR041426">
    <property type="entry name" value="Mos1_HTH"/>
</dbReference>
<protein>
    <submittedName>
        <fullName evidence="3">HTH_48 domain-containing protein</fullName>
    </submittedName>
</protein>
<dbReference type="Pfam" id="PF17906">
    <property type="entry name" value="HTH_48"/>
    <property type="match status" value="1"/>
</dbReference>
<dbReference type="VEuPathDB" id="VectorBase:GPAI006224"/>
<dbReference type="Proteomes" id="UP000092445">
    <property type="component" value="Unassembled WGS sequence"/>
</dbReference>